<keyword evidence="2" id="KW-1185">Reference proteome</keyword>
<evidence type="ECO:0000313" key="1">
    <source>
        <dbReference type="EMBL" id="GBN15027.1"/>
    </source>
</evidence>
<reference evidence="1 2" key="1">
    <citation type="journal article" date="2019" name="Sci. Rep.">
        <title>Orb-weaving spider Araneus ventricosus genome elucidates the spidroin gene catalogue.</title>
        <authorList>
            <person name="Kono N."/>
            <person name="Nakamura H."/>
            <person name="Ohtoshi R."/>
            <person name="Moran D.A.P."/>
            <person name="Shinohara A."/>
            <person name="Yoshida Y."/>
            <person name="Fujiwara M."/>
            <person name="Mori M."/>
            <person name="Tomita M."/>
            <person name="Arakawa K."/>
        </authorList>
    </citation>
    <scope>NUCLEOTIDE SEQUENCE [LARGE SCALE GENOMIC DNA]</scope>
</reference>
<gene>
    <name evidence="1" type="ORF">AVEN_16304_1</name>
</gene>
<organism evidence="1 2">
    <name type="scientific">Araneus ventricosus</name>
    <name type="common">Orbweaver spider</name>
    <name type="synonym">Epeira ventricosa</name>
    <dbReference type="NCBI Taxonomy" id="182803"/>
    <lineage>
        <taxon>Eukaryota</taxon>
        <taxon>Metazoa</taxon>
        <taxon>Ecdysozoa</taxon>
        <taxon>Arthropoda</taxon>
        <taxon>Chelicerata</taxon>
        <taxon>Arachnida</taxon>
        <taxon>Araneae</taxon>
        <taxon>Araneomorphae</taxon>
        <taxon>Entelegynae</taxon>
        <taxon>Araneoidea</taxon>
        <taxon>Araneidae</taxon>
        <taxon>Araneus</taxon>
    </lineage>
</organism>
<dbReference type="Proteomes" id="UP000499080">
    <property type="component" value="Unassembled WGS sequence"/>
</dbReference>
<sequence>MIMPQGYVPVTMHHGPLPHHIAPIAVVPAPPPVTTSPAPVMPMLVPVTVPVQEGSAPTITEPKPEITPYLRRFSKFMAEAKEVAKMQQDLRKECGDRKRRRSPNYFPGDRVFVTTHHLSIAANGRTTKFMPKRDGPYIILIQKSPTSYVIANPDTRNEPVGTYLSSALKVFKQDESATRCTPLENVEDHERLLLLVPLRDGLVDVGTRGGVYDNGILSRPPAGGWRCKDL</sequence>
<dbReference type="AlphaFoldDB" id="A0A4Y2LNU7"/>
<proteinExistence type="predicted"/>
<evidence type="ECO:0000313" key="2">
    <source>
        <dbReference type="Proteomes" id="UP000499080"/>
    </source>
</evidence>
<dbReference type="OrthoDB" id="425619at2759"/>
<dbReference type="EMBL" id="BGPR01005976">
    <property type="protein sequence ID" value="GBN15027.1"/>
    <property type="molecule type" value="Genomic_DNA"/>
</dbReference>
<accession>A0A4Y2LNU7</accession>
<name>A0A4Y2LNU7_ARAVE</name>
<comment type="caution">
    <text evidence="1">The sequence shown here is derived from an EMBL/GenBank/DDBJ whole genome shotgun (WGS) entry which is preliminary data.</text>
</comment>
<protein>
    <submittedName>
        <fullName evidence="1">Uncharacterized protein</fullName>
    </submittedName>
</protein>